<dbReference type="EMBL" id="JAUJYN010000013">
    <property type="protein sequence ID" value="KAK1258907.1"/>
    <property type="molecule type" value="Genomic_DNA"/>
</dbReference>
<name>A0AAV9A415_ACOGR</name>
<protein>
    <submittedName>
        <fullName evidence="1">Uncharacterized protein</fullName>
    </submittedName>
</protein>
<organism evidence="1 2">
    <name type="scientific">Acorus gramineus</name>
    <name type="common">Dwarf sweet flag</name>
    <dbReference type="NCBI Taxonomy" id="55184"/>
    <lineage>
        <taxon>Eukaryota</taxon>
        <taxon>Viridiplantae</taxon>
        <taxon>Streptophyta</taxon>
        <taxon>Embryophyta</taxon>
        <taxon>Tracheophyta</taxon>
        <taxon>Spermatophyta</taxon>
        <taxon>Magnoliopsida</taxon>
        <taxon>Liliopsida</taxon>
        <taxon>Acoraceae</taxon>
        <taxon>Acorus</taxon>
    </lineage>
</organism>
<proteinExistence type="predicted"/>
<accession>A0AAV9A415</accession>
<comment type="caution">
    <text evidence="1">The sequence shown here is derived from an EMBL/GenBank/DDBJ whole genome shotgun (WGS) entry which is preliminary data.</text>
</comment>
<reference evidence="1" key="2">
    <citation type="submission" date="2023-06" db="EMBL/GenBank/DDBJ databases">
        <authorList>
            <person name="Ma L."/>
            <person name="Liu K.-W."/>
            <person name="Li Z."/>
            <person name="Hsiao Y.-Y."/>
            <person name="Qi Y."/>
            <person name="Fu T."/>
            <person name="Tang G."/>
            <person name="Zhang D."/>
            <person name="Sun W.-H."/>
            <person name="Liu D.-K."/>
            <person name="Li Y."/>
            <person name="Chen G.-Z."/>
            <person name="Liu X.-D."/>
            <person name="Liao X.-Y."/>
            <person name="Jiang Y.-T."/>
            <person name="Yu X."/>
            <person name="Hao Y."/>
            <person name="Huang J."/>
            <person name="Zhao X.-W."/>
            <person name="Ke S."/>
            <person name="Chen Y.-Y."/>
            <person name="Wu W.-L."/>
            <person name="Hsu J.-L."/>
            <person name="Lin Y.-F."/>
            <person name="Huang M.-D."/>
            <person name="Li C.-Y."/>
            <person name="Huang L."/>
            <person name="Wang Z.-W."/>
            <person name="Zhao X."/>
            <person name="Zhong W.-Y."/>
            <person name="Peng D.-H."/>
            <person name="Ahmad S."/>
            <person name="Lan S."/>
            <person name="Zhang J.-S."/>
            <person name="Tsai W.-C."/>
            <person name="Van De Peer Y."/>
            <person name="Liu Z.-J."/>
        </authorList>
    </citation>
    <scope>NUCLEOTIDE SEQUENCE</scope>
    <source>
        <strain evidence="1">SCP</strain>
        <tissue evidence="1">Leaves</tissue>
    </source>
</reference>
<reference evidence="1" key="1">
    <citation type="journal article" date="2023" name="Nat. Commun.">
        <title>Diploid and tetraploid genomes of Acorus and the evolution of monocots.</title>
        <authorList>
            <person name="Ma L."/>
            <person name="Liu K.W."/>
            <person name="Li Z."/>
            <person name="Hsiao Y.Y."/>
            <person name="Qi Y."/>
            <person name="Fu T."/>
            <person name="Tang G.D."/>
            <person name="Zhang D."/>
            <person name="Sun W.H."/>
            <person name="Liu D.K."/>
            <person name="Li Y."/>
            <person name="Chen G.Z."/>
            <person name="Liu X.D."/>
            <person name="Liao X.Y."/>
            <person name="Jiang Y.T."/>
            <person name="Yu X."/>
            <person name="Hao Y."/>
            <person name="Huang J."/>
            <person name="Zhao X.W."/>
            <person name="Ke S."/>
            <person name="Chen Y.Y."/>
            <person name="Wu W.L."/>
            <person name="Hsu J.L."/>
            <person name="Lin Y.F."/>
            <person name="Huang M.D."/>
            <person name="Li C.Y."/>
            <person name="Huang L."/>
            <person name="Wang Z.W."/>
            <person name="Zhao X."/>
            <person name="Zhong W.Y."/>
            <person name="Peng D.H."/>
            <person name="Ahmad S."/>
            <person name="Lan S."/>
            <person name="Zhang J.S."/>
            <person name="Tsai W.C."/>
            <person name="Van de Peer Y."/>
            <person name="Liu Z.J."/>
        </authorList>
    </citation>
    <scope>NUCLEOTIDE SEQUENCE</scope>
    <source>
        <strain evidence="1">SCP</strain>
    </source>
</reference>
<keyword evidence="2" id="KW-1185">Reference proteome</keyword>
<gene>
    <name evidence="1" type="ORF">QJS04_geneDACA020232</name>
</gene>
<sequence length="59" mass="6433">MQKHLGGEKMRIRVTPGILELPSVLDTGTVLPSHLDLLDGLGAEPPHAAVHDHNRLLHE</sequence>
<dbReference type="Proteomes" id="UP001179952">
    <property type="component" value="Unassembled WGS sequence"/>
</dbReference>
<evidence type="ECO:0000313" key="1">
    <source>
        <dbReference type="EMBL" id="KAK1258907.1"/>
    </source>
</evidence>
<dbReference type="AlphaFoldDB" id="A0AAV9A415"/>
<evidence type="ECO:0000313" key="2">
    <source>
        <dbReference type="Proteomes" id="UP001179952"/>
    </source>
</evidence>